<dbReference type="EMBL" id="FOTK01000001">
    <property type="protein sequence ID" value="SFL17400.1"/>
    <property type="molecule type" value="Genomic_DNA"/>
</dbReference>
<gene>
    <name evidence="2" type="ORF">SAMN05192568_1001351</name>
</gene>
<protein>
    <submittedName>
        <fullName evidence="2">Uncharacterized protein</fullName>
    </submittedName>
</protein>
<dbReference type="AlphaFoldDB" id="A0A1I4FJB6"/>
<keyword evidence="3" id="KW-1185">Reference proteome</keyword>
<evidence type="ECO:0000313" key="2">
    <source>
        <dbReference type="EMBL" id="SFL17400.1"/>
    </source>
</evidence>
<evidence type="ECO:0000256" key="1">
    <source>
        <dbReference type="SAM" id="MobiDB-lite"/>
    </source>
</evidence>
<feature type="region of interest" description="Disordered" evidence="1">
    <location>
        <begin position="1"/>
        <end position="32"/>
    </location>
</feature>
<proteinExistence type="predicted"/>
<reference evidence="3" key="1">
    <citation type="submission" date="2016-10" db="EMBL/GenBank/DDBJ databases">
        <authorList>
            <person name="Varghese N."/>
            <person name="Submissions S."/>
        </authorList>
    </citation>
    <scope>NUCLEOTIDE SEQUENCE [LARGE SCALE GENOMIC DNA]</scope>
    <source>
        <strain evidence="3">BL36</strain>
    </source>
</reference>
<organism evidence="2 3">
    <name type="scientific">Methylobacterium pseudosasicola</name>
    <dbReference type="NCBI Taxonomy" id="582667"/>
    <lineage>
        <taxon>Bacteria</taxon>
        <taxon>Pseudomonadati</taxon>
        <taxon>Pseudomonadota</taxon>
        <taxon>Alphaproteobacteria</taxon>
        <taxon>Hyphomicrobiales</taxon>
        <taxon>Methylobacteriaceae</taxon>
        <taxon>Methylobacterium</taxon>
    </lineage>
</organism>
<sequence>MRGTDVNRAVRSSDWSRDVTPDAIPTSRPGIA</sequence>
<evidence type="ECO:0000313" key="3">
    <source>
        <dbReference type="Proteomes" id="UP000199048"/>
    </source>
</evidence>
<dbReference type="Proteomes" id="UP000199048">
    <property type="component" value="Unassembled WGS sequence"/>
</dbReference>
<name>A0A1I4FJB6_9HYPH</name>
<accession>A0A1I4FJB6</accession>